<reference evidence="2" key="1">
    <citation type="submission" date="2025-08" db="UniProtKB">
        <authorList>
            <consortium name="RefSeq"/>
        </authorList>
    </citation>
    <scope>IDENTIFICATION</scope>
</reference>
<keyword evidence="1" id="KW-1185">Reference proteome</keyword>
<evidence type="ECO:0000313" key="1">
    <source>
        <dbReference type="Proteomes" id="UP000504615"/>
    </source>
</evidence>
<dbReference type="Proteomes" id="UP000504615">
    <property type="component" value="Unplaced"/>
</dbReference>
<name>A0A6I9XGT8_9HYME</name>
<protein>
    <submittedName>
        <fullName evidence="2">Uncharacterized protein LOC105431879</fullName>
    </submittedName>
</protein>
<proteinExistence type="predicted"/>
<organism evidence="1 2">
    <name type="scientific">Pogonomyrmex barbatus</name>
    <name type="common">red harvester ant</name>
    <dbReference type="NCBI Taxonomy" id="144034"/>
    <lineage>
        <taxon>Eukaryota</taxon>
        <taxon>Metazoa</taxon>
        <taxon>Ecdysozoa</taxon>
        <taxon>Arthropoda</taxon>
        <taxon>Hexapoda</taxon>
        <taxon>Insecta</taxon>
        <taxon>Pterygota</taxon>
        <taxon>Neoptera</taxon>
        <taxon>Endopterygota</taxon>
        <taxon>Hymenoptera</taxon>
        <taxon>Apocrita</taxon>
        <taxon>Aculeata</taxon>
        <taxon>Formicoidea</taxon>
        <taxon>Formicidae</taxon>
        <taxon>Myrmicinae</taxon>
        <taxon>Pogonomyrmex</taxon>
    </lineage>
</organism>
<sequence>MKKKQIVIITFAKFVPECSKTLLSIMFRLGYFVDKRLLNIVKEYITGAIAGVGEDDAGGHIAYFTRCTGGARDNIAIVHPYQLQGLRCPAENEAEGVNERRVRMRIDV</sequence>
<evidence type="ECO:0000313" key="2">
    <source>
        <dbReference type="RefSeq" id="XP_011644663.1"/>
    </source>
</evidence>
<dbReference type="KEGG" id="pbar:105431879"/>
<dbReference type="RefSeq" id="XP_011644663.1">
    <property type="nucleotide sequence ID" value="XM_011646361.1"/>
</dbReference>
<dbReference type="AlphaFoldDB" id="A0A6I9XGT8"/>
<dbReference type="GeneID" id="105431879"/>
<gene>
    <name evidence="2" type="primary">LOC105431879</name>
</gene>
<accession>A0A6I9XGT8</accession>